<evidence type="ECO:0000313" key="7">
    <source>
        <dbReference type="Proteomes" id="UP001335648"/>
    </source>
</evidence>
<keyword evidence="7" id="KW-1185">Reference proteome</keyword>
<comment type="caution">
    <text evidence="2">Lacks conserved residue(s) required for the propagation of feature annotation.</text>
</comment>
<dbReference type="InterPro" id="IPR000834">
    <property type="entry name" value="Peptidase_M14"/>
</dbReference>
<dbReference type="Pfam" id="PF00246">
    <property type="entry name" value="Peptidase_M14"/>
    <property type="match status" value="1"/>
</dbReference>
<dbReference type="Gene3D" id="3.40.630.10">
    <property type="entry name" value="Zn peptidases"/>
    <property type="match status" value="1"/>
</dbReference>
<evidence type="ECO:0000256" key="4">
    <source>
        <dbReference type="SAM" id="SignalP"/>
    </source>
</evidence>
<reference evidence="6 7" key="1">
    <citation type="journal article" date="2023" name="Mol. Biol. Evol.">
        <title>Genomics of Secondarily Temperate Adaptation in the Only Non-Antarctic Icefish.</title>
        <authorList>
            <person name="Rivera-Colon A.G."/>
            <person name="Rayamajhi N."/>
            <person name="Minhas B.F."/>
            <person name="Madrigal G."/>
            <person name="Bilyk K.T."/>
            <person name="Yoon V."/>
            <person name="Hune M."/>
            <person name="Gregory S."/>
            <person name="Cheng C.H.C."/>
            <person name="Catchen J.M."/>
        </authorList>
    </citation>
    <scope>NUCLEOTIDE SEQUENCE [LARGE SCALE GENOMIC DNA]</scope>
    <source>
        <strain evidence="6">JC2023a</strain>
    </source>
</reference>
<gene>
    <name evidence="6" type="ORF">CesoFtcFv8_000140</name>
</gene>
<organism evidence="6 7">
    <name type="scientific">Champsocephalus esox</name>
    <name type="common">pike icefish</name>
    <dbReference type="NCBI Taxonomy" id="159716"/>
    <lineage>
        <taxon>Eukaryota</taxon>
        <taxon>Metazoa</taxon>
        <taxon>Chordata</taxon>
        <taxon>Craniata</taxon>
        <taxon>Vertebrata</taxon>
        <taxon>Euteleostomi</taxon>
        <taxon>Actinopterygii</taxon>
        <taxon>Neopterygii</taxon>
        <taxon>Teleostei</taxon>
        <taxon>Neoteleostei</taxon>
        <taxon>Acanthomorphata</taxon>
        <taxon>Eupercaria</taxon>
        <taxon>Perciformes</taxon>
        <taxon>Notothenioidei</taxon>
        <taxon>Channichthyidae</taxon>
        <taxon>Champsocephalus</taxon>
    </lineage>
</organism>
<evidence type="ECO:0000256" key="2">
    <source>
        <dbReference type="PROSITE-ProRule" id="PRU01379"/>
    </source>
</evidence>
<evidence type="ECO:0000256" key="1">
    <source>
        <dbReference type="ARBA" id="ARBA00005988"/>
    </source>
</evidence>
<evidence type="ECO:0000256" key="3">
    <source>
        <dbReference type="SAM" id="MobiDB-lite"/>
    </source>
</evidence>
<evidence type="ECO:0000313" key="6">
    <source>
        <dbReference type="EMBL" id="KAK5931577.1"/>
    </source>
</evidence>
<feature type="compositionally biased region" description="Basic residues" evidence="3">
    <location>
        <begin position="89"/>
        <end position="99"/>
    </location>
</feature>
<dbReference type="GO" id="GO:0004181">
    <property type="term" value="F:metallocarboxypeptidase activity"/>
    <property type="evidence" value="ECO:0007669"/>
    <property type="project" value="InterPro"/>
</dbReference>
<feature type="signal peptide" evidence="4">
    <location>
        <begin position="1"/>
        <end position="18"/>
    </location>
</feature>
<protein>
    <recommendedName>
        <fullName evidence="5">Peptidase M14 domain-containing protein</fullName>
    </recommendedName>
</protein>
<feature type="domain" description="Peptidase M14" evidence="5">
    <location>
        <begin position="30"/>
        <end position="99"/>
    </location>
</feature>
<comment type="caution">
    <text evidence="6">The sequence shown here is derived from an EMBL/GenBank/DDBJ whole genome shotgun (WGS) entry which is preliminary data.</text>
</comment>
<feature type="chain" id="PRO_5043008172" description="Peptidase M14 domain-containing protein" evidence="4">
    <location>
        <begin position="19"/>
        <end position="99"/>
    </location>
</feature>
<comment type="similarity">
    <text evidence="1 2">Belongs to the peptidase M14 family.</text>
</comment>
<dbReference type="GO" id="GO:0008270">
    <property type="term" value="F:zinc ion binding"/>
    <property type="evidence" value="ECO:0007669"/>
    <property type="project" value="InterPro"/>
</dbReference>
<proteinExistence type="inferred from homology"/>
<feature type="compositionally biased region" description="Polar residues" evidence="3">
    <location>
        <begin position="76"/>
        <end position="85"/>
    </location>
</feature>
<sequence length="99" mass="11373">MLFSVGLSLVVLLSVVGAATVERVEYDYYKYHPMPEITDWMVQAVKDYPEVVTIVEYGQTYEKRTISLLKIGNGSPRPSVSTLSERSFKHTKRTQRCKR</sequence>
<dbReference type="Proteomes" id="UP001335648">
    <property type="component" value="Unassembled WGS sequence"/>
</dbReference>
<dbReference type="GO" id="GO:0006508">
    <property type="term" value="P:proteolysis"/>
    <property type="evidence" value="ECO:0007669"/>
    <property type="project" value="InterPro"/>
</dbReference>
<keyword evidence="4" id="KW-0732">Signal</keyword>
<dbReference type="SUPFAM" id="SSF53187">
    <property type="entry name" value="Zn-dependent exopeptidases"/>
    <property type="match status" value="1"/>
</dbReference>
<dbReference type="EMBL" id="JAULUE010000060">
    <property type="protein sequence ID" value="KAK5931577.1"/>
    <property type="molecule type" value="Genomic_DNA"/>
</dbReference>
<evidence type="ECO:0000259" key="5">
    <source>
        <dbReference type="PROSITE" id="PS52035"/>
    </source>
</evidence>
<dbReference type="PROSITE" id="PS52035">
    <property type="entry name" value="PEPTIDASE_M14"/>
    <property type="match status" value="1"/>
</dbReference>
<feature type="region of interest" description="Disordered" evidence="3">
    <location>
        <begin position="73"/>
        <end position="99"/>
    </location>
</feature>
<dbReference type="AlphaFoldDB" id="A0AAN8DZZ1"/>
<accession>A0AAN8DZZ1</accession>
<name>A0AAN8DZZ1_9TELE</name>